<evidence type="ECO:0008006" key="3">
    <source>
        <dbReference type="Google" id="ProtNLM"/>
    </source>
</evidence>
<comment type="caution">
    <text evidence="1">The sequence shown here is derived from an EMBL/GenBank/DDBJ whole genome shotgun (WGS) entry which is preliminary data.</text>
</comment>
<name>A0AAV6HYK5_9ERIC</name>
<sequence length="157" mass="17460">MGIAASSVPTRLPTTLNNLKHNMLKEICFGERDEVSVLICLIRSSPNLEKITIEAFPGSTSAIPIDLDFSEVHGSHGCSDVSLNQLRKVDMENVSGTKPESEFIKLLLAKSPMLEAMVIELNSSQNVVADELRIYCERIDKTSTCITPSRNEHRFKR</sequence>
<evidence type="ECO:0000313" key="1">
    <source>
        <dbReference type="EMBL" id="KAG5521271.1"/>
    </source>
</evidence>
<dbReference type="Proteomes" id="UP000823749">
    <property type="component" value="Chromosome 12"/>
</dbReference>
<gene>
    <name evidence="1" type="ORF">RHGRI_033726</name>
</gene>
<accession>A0AAV6HYK5</accession>
<protein>
    <recommendedName>
        <fullName evidence="3">FBD domain-containing protein</fullName>
    </recommendedName>
</protein>
<dbReference type="AlphaFoldDB" id="A0AAV6HYK5"/>
<evidence type="ECO:0000313" key="2">
    <source>
        <dbReference type="Proteomes" id="UP000823749"/>
    </source>
</evidence>
<keyword evidence="2" id="KW-1185">Reference proteome</keyword>
<organism evidence="1 2">
    <name type="scientific">Rhododendron griersonianum</name>
    <dbReference type="NCBI Taxonomy" id="479676"/>
    <lineage>
        <taxon>Eukaryota</taxon>
        <taxon>Viridiplantae</taxon>
        <taxon>Streptophyta</taxon>
        <taxon>Embryophyta</taxon>
        <taxon>Tracheophyta</taxon>
        <taxon>Spermatophyta</taxon>
        <taxon>Magnoliopsida</taxon>
        <taxon>eudicotyledons</taxon>
        <taxon>Gunneridae</taxon>
        <taxon>Pentapetalae</taxon>
        <taxon>asterids</taxon>
        <taxon>Ericales</taxon>
        <taxon>Ericaceae</taxon>
        <taxon>Ericoideae</taxon>
        <taxon>Rhodoreae</taxon>
        <taxon>Rhododendron</taxon>
    </lineage>
</organism>
<reference evidence="1" key="1">
    <citation type="submission" date="2020-08" db="EMBL/GenBank/DDBJ databases">
        <title>Plant Genome Project.</title>
        <authorList>
            <person name="Zhang R.-G."/>
        </authorList>
    </citation>
    <scope>NUCLEOTIDE SEQUENCE</scope>
    <source>
        <strain evidence="1">WSP0</strain>
        <tissue evidence="1">Leaf</tissue>
    </source>
</reference>
<dbReference type="EMBL" id="JACTNZ010000012">
    <property type="protein sequence ID" value="KAG5521271.1"/>
    <property type="molecule type" value="Genomic_DNA"/>
</dbReference>
<proteinExistence type="predicted"/>